<reference evidence="1 2" key="1">
    <citation type="journal article" date="2017" name="Genome Biol. Evol.">
        <title>Phytophthora megakarya and P. palmivora, closely related causal agents of cacao black pod rot, underwent increases in genome sizes and gene numbers by different mechanisms.</title>
        <authorList>
            <person name="Ali S.S."/>
            <person name="Shao J."/>
            <person name="Lary D.J."/>
            <person name="Kronmiller B."/>
            <person name="Shen D."/>
            <person name="Strem M.D."/>
            <person name="Amoako-Attah I."/>
            <person name="Akrofi A.Y."/>
            <person name="Begoude B.A."/>
            <person name="Ten Hoopen G.M."/>
            <person name="Coulibaly K."/>
            <person name="Kebe B.I."/>
            <person name="Melnick R.L."/>
            <person name="Guiltinan M.J."/>
            <person name="Tyler B.M."/>
            <person name="Meinhardt L.W."/>
            <person name="Bailey B.A."/>
        </authorList>
    </citation>
    <scope>NUCLEOTIDE SEQUENCE [LARGE SCALE GENOMIC DNA]</scope>
    <source>
        <strain evidence="2">sbr112.9</strain>
    </source>
</reference>
<dbReference type="EMBL" id="NCKW01015664">
    <property type="protein sequence ID" value="POM62091.1"/>
    <property type="molecule type" value="Genomic_DNA"/>
</dbReference>
<dbReference type="Proteomes" id="UP000237271">
    <property type="component" value="Unassembled WGS sequence"/>
</dbReference>
<evidence type="ECO:0008006" key="3">
    <source>
        <dbReference type="Google" id="ProtNLM"/>
    </source>
</evidence>
<keyword evidence="2" id="KW-1185">Reference proteome</keyword>
<organism evidence="1 2">
    <name type="scientific">Phytophthora palmivora</name>
    <dbReference type="NCBI Taxonomy" id="4796"/>
    <lineage>
        <taxon>Eukaryota</taxon>
        <taxon>Sar</taxon>
        <taxon>Stramenopiles</taxon>
        <taxon>Oomycota</taxon>
        <taxon>Peronosporomycetes</taxon>
        <taxon>Peronosporales</taxon>
        <taxon>Peronosporaceae</taxon>
        <taxon>Phytophthora</taxon>
    </lineage>
</organism>
<dbReference type="AlphaFoldDB" id="A0A2P4X964"/>
<accession>A0A2P4X964</accession>
<proteinExistence type="predicted"/>
<evidence type="ECO:0000313" key="1">
    <source>
        <dbReference type="EMBL" id="POM62091.1"/>
    </source>
</evidence>
<name>A0A2P4X964_9STRA</name>
<comment type="caution">
    <text evidence="1">The sequence shown here is derived from an EMBL/GenBank/DDBJ whole genome shotgun (WGS) entry which is preliminary data.</text>
</comment>
<evidence type="ECO:0000313" key="2">
    <source>
        <dbReference type="Proteomes" id="UP000237271"/>
    </source>
</evidence>
<dbReference type="OrthoDB" id="107714at2759"/>
<protein>
    <recommendedName>
        <fullName evidence="3">Reverse transcriptase RNase H-like domain-containing protein</fullName>
    </recommendedName>
</protein>
<gene>
    <name evidence="1" type="ORF">PHPALM_28790</name>
</gene>
<sequence length="100" mass="11700">MKYVLVKFRVHLLDLRSFGIYSDHRPLRTATNPSHLSYGIHSEYYFCITYKPGKLNTLADALSRLLDHGVFTRIKTDLYDRIRLAYQKDGTFTALVQILF</sequence>